<dbReference type="Proteomes" id="UP000240010">
    <property type="component" value="Unassembled WGS sequence"/>
</dbReference>
<keyword evidence="2" id="KW-0964">Secreted</keyword>
<dbReference type="PANTHER" id="PTHR11475:SF4">
    <property type="entry name" value="CHORION PEROXIDASE"/>
    <property type="match status" value="1"/>
</dbReference>
<dbReference type="PROSITE" id="PS50292">
    <property type="entry name" value="PEROXIDASE_3"/>
    <property type="match status" value="1"/>
</dbReference>
<dbReference type="Pfam" id="PF03098">
    <property type="entry name" value="An_peroxidase"/>
    <property type="match status" value="1"/>
</dbReference>
<reference evidence="4 5" key="1">
    <citation type="submission" date="2018-02" db="EMBL/GenBank/DDBJ databases">
        <title>Subsurface microbial communities from deep shales in Ohio and West Virginia, USA.</title>
        <authorList>
            <person name="Wrighton K."/>
        </authorList>
    </citation>
    <scope>NUCLEOTIDE SEQUENCE [LARGE SCALE GENOMIC DNA]</scope>
    <source>
        <strain evidence="4 5">OWC-DMM</strain>
    </source>
</reference>
<keyword evidence="4" id="KW-0575">Peroxidase</keyword>
<sequence>MSELGHGNVGKREQNFTSLLPLRKKSYPPRVLAKLAEDIKGEVDTVKDGPDPEENLLVPAGYTYLGQFIDHDLTFDSSSSLDPTSAAIPTNLRTPRFDLDCLYGDGPAAQPFMYDGDKLLFKNDPQSPEPNDPAGQDLLRNPLGRAIIGDKRNDENSIVSQIQLAFVKYHNAVIDELNQQDPENWNTPNKLFESARNEVRWAYQKIIVKDFLPRIIAAEVLEDLQCCDPEARKDRYLLYTEDKRGSLPREFVAAAYRFGHSMVRTGYRLNSGLENRFNIFPSSDDNTTLAGAGSLLGFDPVTNNQVVDTWGRFFPDTLPGELSLESREEAADETPNGRERLQFAYKIDTTLVDPLAVLPRAEVAGEETTQQAIAQIGALPDTVGEPPRPSLALLNLLRGNTYKIQSGQIFATLLKNSGFNFTPIEKQHLVTRQAFDQDGETFFKFVPIPDELLDDTPLWFYILAEAQAPLVDEIASRNQLDEFPESFLLNDPKGVSTQLRGVGGRIVAEVFYGLLDSDDESYVNAAPISWKPILSGCHALFRNLLKFADPQNA</sequence>
<accession>A0A2S6HAS0</accession>
<dbReference type="Gene3D" id="1.10.640.10">
    <property type="entry name" value="Haem peroxidase domain superfamily, animal type"/>
    <property type="match status" value="1"/>
</dbReference>
<evidence type="ECO:0000256" key="1">
    <source>
        <dbReference type="ARBA" id="ARBA00004613"/>
    </source>
</evidence>
<proteinExistence type="predicted"/>
<dbReference type="InterPro" id="IPR037120">
    <property type="entry name" value="Haem_peroxidase_sf_animal"/>
</dbReference>
<dbReference type="GO" id="GO:0020037">
    <property type="term" value="F:heme binding"/>
    <property type="evidence" value="ECO:0007669"/>
    <property type="project" value="InterPro"/>
</dbReference>
<dbReference type="EMBL" id="PTIZ01000008">
    <property type="protein sequence ID" value="PPK74592.1"/>
    <property type="molecule type" value="Genomic_DNA"/>
</dbReference>
<name>A0A2S6HAS0_9GAMM</name>
<dbReference type="InterPro" id="IPR019791">
    <property type="entry name" value="Haem_peroxidase_animal"/>
</dbReference>
<dbReference type="RefSeq" id="WP_104429641.1">
    <property type="nucleotide sequence ID" value="NZ_PTIZ01000008.1"/>
</dbReference>
<comment type="caution">
    <text evidence="4">The sequence shown here is derived from an EMBL/GenBank/DDBJ whole genome shotgun (WGS) entry which is preliminary data.</text>
</comment>
<keyword evidence="3" id="KW-0325">Glycoprotein</keyword>
<evidence type="ECO:0000313" key="5">
    <source>
        <dbReference type="Proteomes" id="UP000240010"/>
    </source>
</evidence>
<evidence type="ECO:0000256" key="2">
    <source>
        <dbReference type="ARBA" id="ARBA00022525"/>
    </source>
</evidence>
<dbReference type="GO" id="GO:0004601">
    <property type="term" value="F:peroxidase activity"/>
    <property type="evidence" value="ECO:0007669"/>
    <property type="project" value="UniProtKB-KW"/>
</dbReference>
<dbReference type="AlphaFoldDB" id="A0A2S6HAS0"/>
<protein>
    <submittedName>
        <fullName evidence="4">Heme peroxidase</fullName>
    </submittedName>
</protein>
<dbReference type="PANTHER" id="PTHR11475">
    <property type="entry name" value="OXIDASE/PEROXIDASE"/>
    <property type="match status" value="1"/>
</dbReference>
<evidence type="ECO:0000256" key="3">
    <source>
        <dbReference type="ARBA" id="ARBA00023180"/>
    </source>
</evidence>
<dbReference type="InterPro" id="IPR010255">
    <property type="entry name" value="Haem_peroxidase_sf"/>
</dbReference>
<organism evidence="4 5">
    <name type="scientific">Methylobacter tundripaludum</name>
    <dbReference type="NCBI Taxonomy" id="173365"/>
    <lineage>
        <taxon>Bacteria</taxon>
        <taxon>Pseudomonadati</taxon>
        <taxon>Pseudomonadota</taxon>
        <taxon>Gammaproteobacteria</taxon>
        <taxon>Methylococcales</taxon>
        <taxon>Methylococcaceae</taxon>
        <taxon>Methylobacter</taxon>
    </lineage>
</organism>
<dbReference type="GO" id="GO:0005576">
    <property type="term" value="C:extracellular region"/>
    <property type="evidence" value="ECO:0007669"/>
    <property type="project" value="UniProtKB-SubCell"/>
</dbReference>
<evidence type="ECO:0000313" key="4">
    <source>
        <dbReference type="EMBL" id="PPK74592.1"/>
    </source>
</evidence>
<dbReference type="GO" id="GO:0006979">
    <property type="term" value="P:response to oxidative stress"/>
    <property type="evidence" value="ECO:0007669"/>
    <property type="project" value="InterPro"/>
</dbReference>
<gene>
    <name evidence="4" type="ORF">B0F87_10866</name>
</gene>
<comment type="subcellular location">
    <subcellularLocation>
        <location evidence="1">Secreted</location>
    </subcellularLocation>
</comment>
<dbReference type="SUPFAM" id="SSF48113">
    <property type="entry name" value="Heme-dependent peroxidases"/>
    <property type="match status" value="1"/>
</dbReference>
<keyword evidence="4" id="KW-0560">Oxidoreductase</keyword>
<dbReference type="PRINTS" id="PR00457">
    <property type="entry name" value="ANPEROXIDASE"/>
</dbReference>